<organism evidence="1">
    <name type="scientific">viral metagenome</name>
    <dbReference type="NCBI Taxonomy" id="1070528"/>
    <lineage>
        <taxon>unclassified sequences</taxon>
        <taxon>metagenomes</taxon>
        <taxon>organismal metagenomes</taxon>
    </lineage>
</organism>
<dbReference type="AlphaFoldDB" id="A0A6C0KIN3"/>
<name>A0A6C0KIN3_9ZZZZ</name>
<reference evidence="1" key="1">
    <citation type="journal article" date="2020" name="Nature">
        <title>Giant virus diversity and host interactions through global metagenomics.</title>
        <authorList>
            <person name="Schulz F."/>
            <person name="Roux S."/>
            <person name="Paez-Espino D."/>
            <person name="Jungbluth S."/>
            <person name="Walsh D.A."/>
            <person name="Denef V.J."/>
            <person name="McMahon K.D."/>
            <person name="Konstantinidis K.T."/>
            <person name="Eloe-Fadrosh E.A."/>
            <person name="Kyrpides N.C."/>
            <person name="Woyke T."/>
        </authorList>
    </citation>
    <scope>NUCLEOTIDE SEQUENCE</scope>
    <source>
        <strain evidence="1">GVMAG-S-3300011013-78</strain>
    </source>
</reference>
<accession>A0A6C0KIN3</accession>
<proteinExistence type="predicted"/>
<protein>
    <submittedName>
        <fullName evidence="1">Uncharacterized protein</fullName>
    </submittedName>
</protein>
<evidence type="ECO:0000313" key="1">
    <source>
        <dbReference type="EMBL" id="QHU16164.1"/>
    </source>
</evidence>
<dbReference type="EMBL" id="MN740877">
    <property type="protein sequence ID" value="QHU16164.1"/>
    <property type="molecule type" value="Genomic_DNA"/>
</dbReference>
<sequence>MASTIITQLQSYVRRYLANKNNIFKCFKQDIIQDKFKNEIMGYHIINDAPIKEAVWEEINKNIVKDVCEISDEAQGNHLSGKDNKFNNWNISNKTAKMNKNKIDISSYRLTKVCSNKSPGIPKDFIDEIEKRDNSFEYYSILLREERKNKNIHYIWCIIPKDYYIFNAKCYEWKRKFGKMKKNKDIQVGWESKYMNITFAMSSQLWFHFNYHDIKKYIIAEVEVNANQLPRLSYSEIYKLHVPNADINDLSDNMISLNI</sequence>